<dbReference type="EMBL" id="NCVQ01000004">
    <property type="protein sequence ID" value="PWZ32735.1"/>
    <property type="molecule type" value="Genomic_DNA"/>
</dbReference>
<dbReference type="EMBL" id="NCVQ01000004">
    <property type="protein sequence ID" value="PWZ32736.1"/>
    <property type="molecule type" value="Genomic_DNA"/>
</dbReference>
<dbReference type="PANTHER" id="PTHR46951">
    <property type="entry name" value="BED-TYPE DOMAIN-CONTAINING PROTEIN"/>
    <property type="match status" value="1"/>
</dbReference>
<organism evidence="1 2">
    <name type="scientific">Zea mays</name>
    <name type="common">Maize</name>
    <dbReference type="NCBI Taxonomy" id="4577"/>
    <lineage>
        <taxon>Eukaryota</taxon>
        <taxon>Viridiplantae</taxon>
        <taxon>Streptophyta</taxon>
        <taxon>Embryophyta</taxon>
        <taxon>Tracheophyta</taxon>
        <taxon>Spermatophyta</taxon>
        <taxon>Magnoliopsida</taxon>
        <taxon>Liliopsida</taxon>
        <taxon>Poales</taxon>
        <taxon>Poaceae</taxon>
        <taxon>PACMAD clade</taxon>
        <taxon>Panicoideae</taxon>
        <taxon>Andropogonodae</taxon>
        <taxon>Andropogoneae</taxon>
        <taxon>Tripsacinae</taxon>
        <taxon>Zea</taxon>
    </lineage>
</organism>
<dbReference type="EMBL" id="NCVQ01000004">
    <property type="protein sequence ID" value="PWZ32732.1"/>
    <property type="molecule type" value="Genomic_DNA"/>
</dbReference>
<comment type="caution">
    <text evidence="1">The sequence shown here is derived from an EMBL/GenBank/DDBJ whole genome shotgun (WGS) entry which is preliminary data.</text>
</comment>
<name>A0A3L6FHQ1_MAIZE</name>
<dbReference type="AlphaFoldDB" id="A0A3L6FHQ1"/>
<dbReference type="Proteomes" id="UP000251960">
    <property type="component" value="Chromosome 3"/>
</dbReference>
<reference evidence="1 2" key="1">
    <citation type="journal article" date="2018" name="Nat. Genet.">
        <title>Extensive intraspecific gene order and gene structural variations between Mo17 and other maize genomes.</title>
        <authorList>
            <person name="Sun S."/>
            <person name="Zhou Y."/>
            <person name="Chen J."/>
            <person name="Shi J."/>
            <person name="Zhao H."/>
            <person name="Zhao H."/>
            <person name="Song W."/>
            <person name="Zhang M."/>
            <person name="Cui Y."/>
            <person name="Dong X."/>
            <person name="Liu H."/>
            <person name="Ma X."/>
            <person name="Jiao Y."/>
            <person name="Wang B."/>
            <person name="Wei X."/>
            <person name="Stein J.C."/>
            <person name="Glaubitz J.C."/>
            <person name="Lu F."/>
            <person name="Yu G."/>
            <person name="Liang C."/>
            <person name="Fengler K."/>
            <person name="Li B."/>
            <person name="Rafalski A."/>
            <person name="Schnable P.S."/>
            <person name="Ware D.H."/>
            <person name="Buckler E.S."/>
            <person name="Lai J."/>
        </authorList>
    </citation>
    <scope>NUCLEOTIDE SEQUENCE [LARGE SCALE GENOMIC DNA]</scope>
    <source>
        <strain evidence="2">cv. Missouri 17</strain>
        <tissue evidence="1">Seedling</tissue>
    </source>
</reference>
<sequence length="236" mass="25831">MYCVPCLSFGFDKNALFAGLIVMEGGSVGGKGKEPCIGESSAAACEWVVTTDGTRKQLQGSIDDPWSHGEKWKKHGFKCAYCGCAKESGGKTRLRCHLAGLSGDGKSCLNVPKRVREASCYDEREDRWRACQMECHEKNGTISGFLPKMLSAQAEIFAKLKHDKNVKRDFMKKVNEIIKKRTQYLLNDTLMLAGAALDPKALYTSKLATHHSAILAVTLAIKKLADSPIEASIAID</sequence>
<evidence type="ECO:0000313" key="2">
    <source>
        <dbReference type="Proteomes" id="UP000251960"/>
    </source>
</evidence>
<protein>
    <submittedName>
        <fullName evidence="1">Uncharacterized protein</fullName>
    </submittedName>
</protein>
<accession>A0A3L6FHQ1</accession>
<gene>
    <name evidence="1" type="ORF">Zm00014a_040339</name>
</gene>
<accession>A0A3L6FHL7</accession>
<evidence type="ECO:0000313" key="1">
    <source>
        <dbReference type="EMBL" id="PWZ32732.1"/>
    </source>
</evidence>
<dbReference type="PANTHER" id="PTHR46951:SF2">
    <property type="entry name" value="BED-TYPE DOMAIN-CONTAINING PROTEIN"/>
    <property type="match status" value="1"/>
</dbReference>
<proteinExistence type="predicted"/>